<keyword evidence="1" id="KW-0472">Membrane</keyword>
<reference evidence="3 4" key="1">
    <citation type="submission" date="2019-07" db="EMBL/GenBank/DDBJ databases">
        <title>Complete genome of Crassaminicella thermophila SY095.</title>
        <authorList>
            <person name="Li X."/>
        </authorList>
    </citation>
    <scope>NUCLEOTIDE SEQUENCE [LARGE SCALE GENOMIC DNA]</scope>
    <source>
        <strain evidence="3 4">SY095</strain>
    </source>
</reference>
<dbReference type="KEGG" id="crs:FQB35_01195"/>
<organism evidence="3 4">
    <name type="scientific">Crassaminicella thermophila</name>
    <dbReference type="NCBI Taxonomy" id="2599308"/>
    <lineage>
        <taxon>Bacteria</taxon>
        <taxon>Bacillati</taxon>
        <taxon>Bacillota</taxon>
        <taxon>Clostridia</taxon>
        <taxon>Eubacteriales</taxon>
        <taxon>Clostridiaceae</taxon>
        <taxon>Crassaminicella</taxon>
    </lineage>
</organism>
<keyword evidence="4" id="KW-1185">Reference proteome</keyword>
<dbReference type="InterPro" id="IPR011009">
    <property type="entry name" value="Kinase-like_dom_sf"/>
</dbReference>
<evidence type="ECO:0000313" key="4">
    <source>
        <dbReference type="Proteomes" id="UP000324646"/>
    </source>
</evidence>
<evidence type="ECO:0000259" key="2">
    <source>
        <dbReference type="PROSITE" id="PS50011"/>
    </source>
</evidence>
<dbReference type="GO" id="GO:0005737">
    <property type="term" value="C:cytoplasm"/>
    <property type="evidence" value="ECO:0007669"/>
    <property type="project" value="TreeGrafter"/>
</dbReference>
<sequence length="305" mass="35554">MVRINLCSGYRLQGKWSKNSYKIMHLLGEGGIGKVYKAVDIKTHKIWALKISNDLQSITKEYEMLKRFRHIGLVPKVKELDDFYYNNCKLYYIVMEYIEGKNIKEYIKDQPINEKASIGLAILIGKIFCILHKHNFVFGDLKLENLMIDQKNNVIKIIDLGGVTPIGSGIKEFTPLYDRASWDMGLRRADEGYDLFSLSMLTIVLLLKGECISKDMIVDKLLKKLKDIHMSSKLINLIHKGLLQRSITFEEFLMQLEDIHKRGLYKETRMFRVDKQNMVINIIFTSSILLFIGMMYKYVGKSNWF</sequence>
<dbReference type="EMBL" id="CP042243">
    <property type="protein sequence ID" value="QEK11091.1"/>
    <property type="molecule type" value="Genomic_DNA"/>
</dbReference>
<dbReference type="SMART" id="SM00220">
    <property type="entry name" value="S_TKc"/>
    <property type="match status" value="1"/>
</dbReference>
<dbReference type="PROSITE" id="PS50011">
    <property type="entry name" value="PROTEIN_KINASE_DOM"/>
    <property type="match status" value="1"/>
</dbReference>
<feature type="transmembrane region" description="Helical" evidence="1">
    <location>
        <begin position="278"/>
        <end position="299"/>
    </location>
</feature>
<proteinExistence type="predicted"/>
<gene>
    <name evidence="3" type="ORF">FQB35_01195</name>
</gene>
<dbReference type="PANTHER" id="PTHR44167">
    <property type="entry name" value="OVARIAN-SPECIFIC SERINE/THREONINE-PROTEIN KINASE LOK-RELATED"/>
    <property type="match status" value="1"/>
</dbReference>
<accession>A0A5C0SAB5</accession>
<dbReference type="GO" id="GO:0005524">
    <property type="term" value="F:ATP binding"/>
    <property type="evidence" value="ECO:0007669"/>
    <property type="project" value="InterPro"/>
</dbReference>
<dbReference type="SUPFAM" id="SSF56112">
    <property type="entry name" value="Protein kinase-like (PK-like)"/>
    <property type="match status" value="1"/>
</dbReference>
<dbReference type="AlphaFoldDB" id="A0A5C0SAB5"/>
<dbReference type="PANTHER" id="PTHR44167:SF18">
    <property type="entry name" value="PROTEIN KINASE DOMAIN-CONTAINING PROTEIN"/>
    <property type="match status" value="1"/>
</dbReference>
<dbReference type="InterPro" id="IPR000719">
    <property type="entry name" value="Prot_kinase_dom"/>
</dbReference>
<dbReference type="Pfam" id="PF00069">
    <property type="entry name" value="Pkinase"/>
    <property type="match status" value="1"/>
</dbReference>
<keyword evidence="1" id="KW-0812">Transmembrane</keyword>
<protein>
    <submittedName>
        <fullName evidence="3">Protein kinase</fullName>
    </submittedName>
</protein>
<dbReference type="Gene3D" id="1.10.510.10">
    <property type="entry name" value="Transferase(Phosphotransferase) domain 1"/>
    <property type="match status" value="1"/>
</dbReference>
<evidence type="ECO:0000256" key="1">
    <source>
        <dbReference type="SAM" id="Phobius"/>
    </source>
</evidence>
<dbReference type="GO" id="GO:0004674">
    <property type="term" value="F:protein serine/threonine kinase activity"/>
    <property type="evidence" value="ECO:0007669"/>
    <property type="project" value="TreeGrafter"/>
</dbReference>
<keyword evidence="3" id="KW-0808">Transferase</keyword>
<dbReference type="RefSeq" id="WP_148808166.1">
    <property type="nucleotide sequence ID" value="NZ_CP042243.1"/>
</dbReference>
<name>A0A5C0SAB5_CRATE</name>
<keyword evidence="1" id="KW-1133">Transmembrane helix</keyword>
<dbReference type="Proteomes" id="UP000324646">
    <property type="component" value="Chromosome"/>
</dbReference>
<keyword evidence="3" id="KW-0418">Kinase</keyword>
<feature type="domain" description="Protein kinase" evidence="2">
    <location>
        <begin position="21"/>
        <end position="263"/>
    </location>
</feature>
<evidence type="ECO:0000313" key="3">
    <source>
        <dbReference type="EMBL" id="QEK11091.1"/>
    </source>
</evidence>
<dbReference type="OrthoDB" id="583109at2"/>